<proteinExistence type="predicted"/>
<feature type="compositionally biased region" description="Basic and acidic residues" evidence="1">
    <location>
        <begin position="7"/>
        <end position="24"/>
    </location>
</feature>
<evidence type="ECO:0000256" key="1">
    <source>
        <dbReference type="SAM" id="MobiDB-lite"/>
    </source>
</evidence>
<dbReference type="Proteomes" id="UP000594800">
    <property type="component" value="Chromosome"/>
</dbReference>
<dbReference type="EMBL" id="CP064942">
    <property type="protein sequence ID" value="QPH55571.1"/>
    <property type="molecule type" value="Genomic_DNA"/>
</dbReference>
<evidence type="ECO:0000313" key="3">
    <source>
        <dbReference type="Proteomes" id="UP000594800"/>
    </source>
</evidence>
<gene>
    <name evidence="2" type="ORF">I0K15_07510</name>
</gene>
<keyword evidence="3" id="KW-1185">Reference proteome</keyword>
<name>A0A7S9LUT4_9RHOB</name>
<dbReference type="AlphaFoldDB" id="A0A7S9LUT4"/>
<protein>
    <submittedName>
        <fullName evidence="2">Uncharacterized protein</fullName>
    </submittedName>
</protein>
<feature type="region of interest" description="Disordered" evidence="1">
    <location>
        <begin position="1"/>
        <end position="50"/>
    </location>
</feature>
<accession>A0A7S9LUT4</accession>
<organism evidence="2 3">
    <name type="scientific">Pontivivens ytuae</name>
    <dbReference type="NCBI Taxonomy" id="2789856"/>
    <lineage>
        <taxon>Bacteria</taxon>
        <taxon>Pseudomonadati</taxon>
        <taxon>Pseudomonadota</taxon>
        <taxon>Alphaproteobacteria</taxon>
        <taxon>Rhodobacterales</taxon>
        <taxon>Paracoccaceae</taxon>
        <taxon>Pontivivens</taxon>
    </lineage>
</organism>
<dbReference type="RefSeq" id="WP_196104833.1">
    <property type="nucleotide sequence ID" value="NZ_CP064942.1"/>
</dbReference>
<sequence length="102" mass="11097">MPAVSDSEARQPSETAERPTDDRQSSSTNSDRSINRDDTNRREPEIDEDDVVAVDVSDIVNEPETGVGPVCDCSPTMPEQEIDRLGALGETVDVPAAVDLRR</sequence>
<reference evidence="2 3" key="1">
    <citation type="submission" date="2020-11" db="EMBL/GenBank/DDBJ databases">
        <title>Description of Pontivivens ytuae sp. nov. isolated from deep sea sediment of Mariana Trench.</title>
        <authorList>
            <person name="Wang Z."/>
            <person name="Sun Q.-L."/>
            <person name="Xu X.-D."/>
            <person name="Tang Y.-Z."/>
            <person name="Zhang J."/>
        </authorList>
    </citation>
    <scope>NUCLEOTIDE SEQUENCE [LARGE SCALE GENOMIC DNA]</scope>
    <source>
        <strain evidence="2 3">MT2928</strain>
    </source>
</reference>
<feature type="compositionally biased region" description="Basic and acidic residues" evidence="1">
    <location>
        <begin position="33"/>
        <end position="44"/>
    </location>
</feature>
<evidence type="ECO:0000313" key="2">
    <source>
        <dbReference type="EMBL" id="QPH55571.1"/>
    </source>
</evidence>
<dbReference type="KEGG" id="poz:I0K15_07510"/>